<sequence>MKLTQEIDYAFRIIAHLAAHEGEVVGAPKIAEAMTVPERFTLRILRKLNLGGLTLSKRGAKGGYILNRPAESISLYDIILAIDGPIELSRCLHANDPYCNRFNGHGIEGCKFHRSIYGVQRNIIEELQSLKITNFID</sequence>
<dbReference type="OrthoDB" id="9804747at2"/>
<organism evidence="1 2">
    <name type="scientific">Aedoeadaptatus coxii</name>
    <dbReference type="NCBI Taxonomy" id="755172"/>
    <lineage>
        <taxon>Bacteria</taxon>
        <taxon>Bacillati</taxon>
        <taxon>Bacillota</taxon>
        <taxon>Tissierellia</taxon>
        <taxon>Tissierellales</taxon>
        <taxon>Peptoniphilaceae</taxon>
        <taxon>Aedoeadaptatus</taxon>
    </lineage>
</organism>
<dbReference type="RefSeq" id="WP_068367400.1">
    <property type="nucleotide sequence ID" value="NZ_CAIJCT010000010.1"/>
</dbReference>
<dbReference type="InterPro" id="IPR030489">
    <property type="entry name" value="TR_Rrf2-type_CS"/>
</dbReference>
<proteinExistence type="predicted"/>
<evidence type="ECO:0000313" key="1">
    <source>
        <dbReference type="EMBL" id="KXB67031.1"/>
    </source>
</evidence>
<dbReference type="InterPro" id="IPR036390">
    <property type="entry name" value="WH_DNA-bd_sf"/>
</dbReference>
<dbReference type="InterPro" id="IPR036388">
    <property type="entry name" value="WH-like_DNA-bd_sf"/>
</dbReference>
<dbReference type="EMBL" id="LSDG01000023">
    <property type="protein sequence ID" value="KXB67031.1"/>
    <property type="molecule type" value="Genomic_DNA"/>
</dbReference>
<dbReference type="Proteomes" id="UP000070442">
    <property type="component" value="Unassembled WGS sequence"/>
</dbReference>
<dbReference type="PANTHER" id="PTHR33221">
    <property type="entry name" value="WINGED HELIX-TURN-HELIX TRANSCRIPTIONAL REGULATOR, RRF2 FAMILY"/>
    <property type="match status" value="1"/>
</dbReference>
<dbReference type="InterPro" id="IPR000944">
    <property type="entry name" value="Tscrpt_reg_Rrf2"/>
</dbReference>
<dbReference type="GO" id="GO:0003700">
    <property type="term" value="F:DNA-binding transcription factor activity"/>
    <property type="evidence" value="ECO:0007669"/>
    <property type="project" value="TreeGrafter"/>
</dbReference>
<dbReference type="Pfam" id="PF02082">
    <property type="entry name" value="Rrf2"/>
    <property type="match status" value="1"/>
</dbReference>
<evidence type="ECO:0000313" key="2">
    <source>
        <dbReference type="Proteomes" id="UP000070442"/>
    </source>
</evidence>
<name>A0A134AH55_9FIRM</name>
<gene>
    <name evidence="1" type="ORF">HMPREF1863_00757</name>
</gene>
<keyword evidence="2" id="KW-1185">Reference proteome</keyword>
<dbReference type="AlphaFoldDB" id="A0A134AH55"/>
<accession>A0A134AH55</accession>
<dbReference type="SUPFAM" id="SSF46785">
    <property type="entry name" value="Winged helix' DNA-binding domain"/>
    <property type="match status" value="1"/>
</dbReference>
<dbReference type="Gene3D" id="1.10.10.10">
    <property type="entry name" value="Winged helix-like DNA-binding domain superfamily/Winged helix DNA-binding domain"/>
    <property type="match status" value="1"/>
</dbReference>
<dbReference type="GO" id="GO:0005829">
    <property type="term" value="C:cytosol"/>
    <property type="evidence" value="ECO:0007669"/>
    <property type="project" value="TreeGrafter"/>
</dbReference>
<protein>
    <submittedName>
        <fullName evidence="1">Transcriptional regulator, Rrf2 family</fullName>
    </submittedName>
</protein>
<dbReference type="PANTHER" id="PTHR33221:SF2">
    <property type="entry name" value="TRANSCRIPTIONAL REGULATOR"/>
    <property type="match status" value="1"/>
</dbReference>
<comment type="caution">
    <text evidence="1">The sequence shown here is derived from an EMBL/GenBank/DDBJ whole genome shotgun (WGS) entry which is preliminary data.</text>
</comment>
<dbReference type="PROSITE" id="PS01332">
    <property type="entry name" value="HTH_RRF2_1"/>
    <property type="match status" value="1"/>
</dbReference>
<dbReference type="STRING" id="755172.HMPREF1863_00757"/>
<dbReference type="PATRIC" id="fig|755172.3.peg.726"/>
<dbReference type="NCBIfam" id="TIGR00738">
    <property type="entry name" value="rrf2_super"/>
    <property type="match status" value="1"/>
</dbReference>
<dbReference type="PROSITE" id="PS51197">
    <property type="entry name" value="HTH_RRF2_2"/>
    <property type="match status" value="1"/>
</dbReference>
<reference evidence="2" key="1">
    <citation type="submission" date="2016-01" db="EMBL/GenBank/DDBJ databases">
        <authorList>
            <person name="Mitreva M."/>
            <person name="Pepin K.H."/>
            <person name="Mihindukulasuriya K.A."/>
            <person name="Fulton R."/>
            <person name="Fronick C."/>
            <person name="O'Laughlin M."/>
            <person name="Miner T."/>
            <person name="Herter B."/>
            <person name="Rosa B.A."/>
            <person name="Cordes M."/>
            <person name="Tomlinson C."/>
            <person name="Wollam A."/>
            <person name="Palsikar V.B."/>
            <person name="Mardis E.R."/>
            <person name="Wilson R.K."/>
        </authorList>
    </citation>
    <scope>NUCLEOTIDE SEQUENCE [LARGE SCALE GENOMIC DNA]</scope>
    <source>
        <strain evidence="2">DNF00729</strain>
    </source>
</reference>